<proteinExistence type="predicted"/>
<dbReference type="OrthoDB" id="10546342at2759"/>
<evidence type="ECO:0000313" key="1">
    <source>
        <dbReference type="EMBL" id="CAG2247126.1"/>
    </source>
</evidence>
<dbReference type="AlphaFoldDB" id="A0A8S3UNV9"/>
<accession>A0A8S3UNV9</accession>
<dbReference type="EMBL" id="CAJPWZ010002891">
    <property type="protein sequence ID" value="CAG2247126.1"/>
    <property type="molecule type" value="Genomic_DNA"/>
</dbReference>
<name>A0A8S3UNV9_MYTED</name>
<sequence length="412" mass="48139">MCTVFHETDKDSHSNCLLRQEHALYVDTKMEIVGGEGTLSYSTIERSHKETKTHDKSSRVEHNLTRFGGPSYIENFRKWRNLLIQYPGTWRVIHRDDIIGIWNIILNYKSEIVNCTQVAGLLQRTWEQNWGESSNIKIVDKILINNILSIFEKIDLTENYTADTIMQILKQIAGIATGNRKFEEYIKRYHKWNQLLEKAVSMTEELHLESRFHLKMLLRLAGQRMINLNKKLLTWYNTPLLCCNENVVGKIIAFIQNDFRYAYESLIKYVSDPYCRRQIEDQVSMEIARIIYHHGQRLTNVEECILLAEIAIKLPFDFAHFTHEKECTQVRSTGKTCETVETFFSSLSLLGTQENTAPGEQCVPKSAIDFVNLIEKVYFPTLEITAELFFNVDQLKLRQTVYCRMTALRKKC</sequence>
<gene>
    <name evidence="1" type="ORF">MEDL_59079</name>
</gene>
<comment type="caution">
    <text evidence="1">The sequence shown here is derived from an EMBL/GenBank/DDBJ whole genome shotgun (WGS) entry which is preliminary data.</text>
</comment>
<dbReference type="Proteomes" id="UP000683360">
    <property type="component" value="Unassembled WGS sequence"/>
</dbReference>
<keyword evidence="2" id="KW-1185">Reference proteome</keyword>
<organism evidence="1 2">
    <name type="scientific">Mytilus edulis</name>
    <name type="common">Blue mussel</name>
    <dbReference type="NCBI Taxonomy" id="6550"/>
    <lineage>
        <taxon>Eukaryota</taxon>
        <taxon>Metazoa</taxon>
        <taxon>Spiralia</taxon>
        <taxon>Lophotrochozoa</taxon>
        <taxon>Mollusca</taxon>
        <taxon>Bivalvia</taxon>
        <taxon>Autobranchia</taxon>
        <taxon>Pteriomorphia</taxon>
        <taxon>Mytilida</taxon>
        <taxon>Mytiloidea</taxon>
        <taxon>Mytilidae</taxon>
        <taxon>Mytilinae</taxon>
        <taxon>Mytilus</taxon>
    </lineage>
</organism>
<protein>
    <submittedName>
        <fullName evidence="1">Uncharacterized protein</fullName>
    </submittedName>
</protein>
<evidence type="ECO:0000313" key="2">
    <source>
        <dbReference type="Proteomes" id="UP000683360"/>
    </source>
</evidence>
<reference evidence="1" key="1">
    <citation type="submission" date="2021-03" db="EMBL/GenBank/DDBJ databases">
        <authorList>
            <person name="Bekaert M."/>
        </authorList>
    </citation>
    <scope>NUCLEOTIDE SEQUENCE</scope>
</reference>